<proteinExistence type="predicted"/>
<evidence type="ECO:0000313" key="3">
    <source>
        <dbReference type="EMBL" id="SBT39138.1"/>
    </source>
</evidence>
<dbReference type="Pfam" id="PF01551">
    <property type="entry name" value="Peptidase_M23"/>
    <property type="match status" value="1"/>
</dbReference>
<dbReference type="GO" id="GO:0004222">
    <property type="term" value="F:metalloendopeptidase activity"/>
    <property type="evidence" value="ECO:0007669"/>
    <property type="project" value="TreeGrafter"/>
</dbReference>
<dbReference type="PANTHER" id="PTHR21666">
    <property type="entry name" value="PEPTIDASE-RELATED"/>
    <property type="match status" value="1"/>
</dbReference>
<name>A0A1A8Z5S8_9ACTN</name>
<feature type="domain" description="Peptidoglycan binding-like" evidence="1">
    <location>
        <begin position="109"/>
        <end position="163"/>
    </location>
</feature>
<dbReference type="SUPFAM" id="SSF47090">
    <property type="entry name" value="PGBD-like"/>
    <property type="match status" value="2"/>
</dbReference>
<evidence type="ECO:0000259" key="1">
    <source>
        <dbReference type="Pfam" id="PF01471"/>
    </source>
</evidence>
<dbReference type="Pfam" id="PF01471">
    <property type="entry name" value="PG_binding_1"/>
    <property type="match status" value="2"/>
</dbReference>
<reference evidence="4" key="1">
    <citation type="submission" date="2016-06" db="EMBL/GenBank/DDBJ databases">
        <authorList>
            <person name="Varghese N."/>
            <person name="Submissions Spin"/>
        </authorList>
    </citation>
    <scope>NUCLEOTIDE SEQUENCE [LARGE SCALE GENOMIC DNA]</scope>
    <source>
        <strain evidence="4">DSM 44815</strain>
    </source>
</reference>
<dbReference type="PATRIC" id="fig|261654.4.peg.826"/>
<dbReference type="InterPro" id="IPR036365">
    <property type="entry name" value="PGBD-like_sf"/>
</dbReference>
<keyword evidence="4" id="KW-1185">Reference proteome</keyword>
<dbReference type="RefSeq" id="WP_091657533.1">
    <property type="nucleotide sequence ID" value="NZ_LT594323.1"/>
</dbReference>
<dbReference type="Proteomes" id="UP000199385">
    <property type="component" value="Chromosome I"/>
</dbReference>
<organism evidence="3 4">
    <name type="scientific">Micromonospora auratinigra</name>
    <dbReference type="NCBI Taxonomy" id="261654"/>
    <lineage>
        <taxon>Bacteria</taxon>
        <taxon>Bacillati</taxon>
        <taxon>Actinomycetota</taxon>
        <taxon>Actinomycetes</taxon>
        <taxon>Micromonosporales</taxon>
        <taxon>Micromonosporaceae</taxon>
        <taxon>Micromonospora</taxon>
    </lineage>
</organism>
<dbReference type="InterPro" id="IPR036366">
    <property type="entry name" value="PGBDSf"/>
</dbReference>
<dbReference type="AlphaFoldDB" id="A0A1A8Z5S8"/>
<accession>A0A1A8Z5S8</accession>
<dbReference type="Gene3D" id="2.70.70.10">
    <property type="entry name" value="Glucose Permease (Domain IIA)"/>
    <property type="match status" value="1"/>
</dbReference>
<dbReference type="InterPro" id="IPR016047">
    <property type="entry name" value="M23ase_b-sheet_dom"/>
</dbReference>
<dbReference type="OrthoDB" id="5620138at2"/>
<dbReference type="EMBL" id="LT594323">
    <property type="protein sequence ID" value="SBT39138.1"/>
    <property type="molecule type" value="Genomic_DNA"/>
</dbReference>
<sequence length="311" mass="31635">MSTSIRRTAGWLAAVLLSLAGVLVAPIAARAATPAWPTLSSGMSGANVASAQFLLRHHGQSLTVDGAFTSGTTAAVLSFQSANNLPADGVIGPLTWGRLVVTLDVGANNNAVRALQTALNKYGYGLTVDGAWGAATTTAVTDYKASRGLTGGTTVGATTWQWLLGGGGGGGLYAPVIDRSVLPRSEYDDPHHDYPALDLPTDTGTTTYAITAGTVGYAGGSCGYGIGITADDGTYYLYCHLSSRVVAAGARVSPGQVIGYTGATGNVTGPHLHLEVRVGGANRCPQQLLLAIYDGTSVPAPATLPTTGCFY</sequence>
<dbReference type="InterPro" id="IPR050570">
    <property type="entry name" value="Cell_wall_metabolism_enzyme"/>
</dbReference>
<evidence type="ECO:0000259" key="2">
    <source>
        <dbReference type="Pfam" id="PF01551"/>
    </source>
</evidence>
<dbReference type="STRING" id="261654.GA0070611_0804"/>
<protein>
    <submittedName>
        <fullName evidence="3">Putative peptidoglycan binding domain-containing protein</fullName>
    </submittedName>
</protein>
<dbReference type="PANTHER" id="PTHR21666:SF270">
    <property type="entry name" value="MUREIN HYDROLASE ACTIVATOR ENVC"/>
    <property type="match status" value="1"/>
</dbReference>
<feature type="domain" description="M23ase beta-sheet core" evidence="2">
    <location>
        <begin position="196"/>
        <end position="281"/>
    </location>
</feature>
<dbReference type="CDD" id="cd12797">
    <property type="entry name" value="M23_peptidase"/>
    <property type="match status" value="1"/>
</dbReference>
<dbReference type="InterPro" id="IPR002477">
    <property type="entry name" value="Peptidoglycan-bd-like"/>
</dbReference>
<dbReference type="Gene3D" id="1.10.101.10">
    <property type="entry name" value="PGBD-like superfamily/PGBD"/>
    <property type="match status" value="2"/>
</dbReference>
<feature type="domain" description="Peptidoglycan binding-like" evidence="1">
    <location>
        <begin position="44"/>
        <end position="99"/>
    </location>
</feature>
<evidence type="ECO:0000313" key="4">
    <source>
        <dbReference type="Proteomes" id="UP000199385"/>
    </source>
</evidence>
<gene>
    <name evidence="3" type="ORF">GA0070611_0804</name>
</gene>
<dbReference type="SUPFAM" id="SSF51261">
    <property type="entry name" value="Duplicated hybrid motif"/>
    <property type="match status" value="1"/>
</dbReference>
<dbReference type="InterPro" id="IPR011055">
    <property type="entry name" value="Dup_hybrid_motif"/>
</dbReference>